<evidence type="ECO:0000313" key="2">
    <source>
        <dbReference type="Proteomes" id="UP001180020"/>
    </source>
</evidence>
<accession>A0AAV9DHG8</accession>
<dbReference type="EMBL" id="JAUJYO010000013">
    <property type="protein sequence ID" value="KAK1301041.1"/>
    <property type="molecule type" value="Genomic_DNA"/>
</dbReference>
<dbReference type="Proteomes" id="UP001180020">
    <property type="component" value="Unassembled WGS sequence"/>
</dbReference>
<proteinExistence type="predicted"/>
<comment type="caution">
    <text evidence="1">The sequence shown here is derived from an EMBL/GenBank/DDBJ whole genome shotgun (WGS) entry which is preliminary data.</text>
</comment>
<reference evidence="1" key="1">
    <citation type="journal article" date="2023" name="Nat. Commun.">
        <title>Diploid and tetraploid genomes of Acorus and the evolution of monocots.</title>
        <authorList>
            <person name="Ma L."/>
            <person name="Liu K.W."/>
            <person name="Li Z."/>
            <person name="Hsiao Y.Y."/>
            <person name="Qi Y."/>
            <person name="Fu T."/>
            <person name="Tang G.D."/>
            <person name="Zhang D."/>
            <person name="Sun W.H."/>
            <person name="Liu D.K."/>
            <person name="Li Y."/>
            <person name="Chen G.Z."/>
            <person name="Liu X.D."/>
            <person name="Liao X.Y."/>
            <person name="Jiang Y.T."/>
            <person name="Yu X."/>
            <person name="Hao Y."/>
            <person name="Huang J."/>
            <person name="Zhao X.W."/>
            <person name="Ke S."/>
            <person name="Chen Y.Y."/>
            <person name="Wu W.L."/>
            <person name="Hsu J.L."/>
            <person name="Lin Y.F."/>
            <person name="Huang M.D."/>
            <person name="Li C.Y."/>
            <person name="Huang L."/>
            <person name="Wang Z.W."/>
            <person name="Zhao X."/>
            <person name="Zhong W.Y."/>
            <person name="Peng D.H."/>
            <person name="Ahmad S."/>
            <person name="Lan S."/>
            <person name="Zhang J.S."/>
            <person name="Tsai W.C."/>
            <person name="Van de Peer Y."/>
            <person name="Liu Z.J."/>
        </authorList>
    </citation>
    <scope>NUCLEOTIDE SEQUENCE</scope>
    <source>
        <strain evidence="1">CP</strain>
    </source>
</reference>
<name>A0AAV9DHG8_ACOCL</name>
<evidence type="ECO:0000313" key="1">
    <source>
        <dbReference type="EMBL" id="KAK1301041.1"/>
    </source>
</evidence>
<sequence>MKTVTPTKPNNRSPITPATIRKVSSSPTMNVLHDKIDRKYRYTPRNISFLQSNP</sequence>
<keyword evidence="2" id="KW-1185">Reference proteome</keyword>
<dbReference type="AlphaFoldDB" id="A0AAV9DHG8"/>
<reference evidence="1" key="2">
    <citation type="submission" date="2023-06" db="EMBL/GenBank/DDBJ databases">
        <authorList>
            <person name="Ma L."/>
            <person name="Liu K.-W."/>
            <person name="Li Z."/>
            <person name="Hsiao Y.-Y."/>
            <person name="Qi Y."/>
            <person name="Fu T."/>
            <person name="Tang G."/>
            <person name="Zhang D."/>
            <person name="Sun W.-H."/>
            <person name="Liu D.-K."/>
            <person name="Li Y."/>
            <person name="Chen G.-Z."/>
            <person name="Liu X.-D."/>
            <person name="Liao X.-Y."/>
            <person name="Jiang Y.-T."/>
            <person name="Yu X."/>
            <person name="Hao Y."/>
            <person name="Huang J."/>
            <person name="Zhao X.-W."/>
            <person name="Ke S."/>
            <person name="Chen Y.-Y."/>
            <person name="Wu W.-L."/>
            <person name="Hsu J.-L."/>
            <person name="Lin Y.-F."/>
            <person name="Huang M.-D."/>
            <person name="Li C.-Y."/>
            <person name="Huang L."/>
            <person name="Wang Z.-W."/>
            <person name="Zhao X."/>
            <person name="Zhong W.-Y."/>
            <person name="Peng D.-H."/>
            <person name="Ahmad S."/>
            <person name="Lan S."/>
            <person name="Zhang J.-S."/>
            <person name="Tsai W.-C."/>
            <person name="Van De Peer Y."/>
            <person name="Liu Z.-J."/>
        </authorList>
    </citation>
    <scope>NUCLEOTIDE SEQUENCE</scope>
    <source>
        <strain evidence="1">CP</strain>
        <tissue evidence="1">Leaves</tissue>
    </source>
</reference>
<protein>
    <submittedName>
        <fullName evidence="1">Uncharacterized protein</fullName>
    </submittedName>
</protein>
<organism evidence="1 2">
    <name type="scientific">Acorus calamus</name>
    <name type="common">Sweet flag</name>
    <dbReference type="NCBI Taxonomy" id="4465"/>
    <lineage>
        <taxon>Eukaryota</taxon>
        <taxon>Viridiplantae</taxon>
        <taxon>Streptophyta</taxon>
        <taxon>Embryophyta</taxon>
        <taxon>Tracheophyta</taxon>
        <taxon>Spermatophyta</taxon>
        <taxon>Magnoliopsida</taxon>
        <taxon>Liliopsida</taxon>
        <taxon>Acoraceae</taxon>
        <taxon>Acorus</taxon>
    </lineage>
</organism>
<gene>
    <name evidence="1" type="ORF">QJS10_CPB13g01157</name>
</gene>